<reference evidence="5" key="1">
    <citation type="submission" date="2018-05" db="EMBL/GenBank/DDBJ databases">
        <authorList>
            <person name="Lanie J.A."/>
            <person name="Ng W.-L."/>
            <person name="Kazmierczak K.M."/>
            <person name="Andrzejewski T.M."/>
            <person name="Davidsen T.M."/>
            <person name="Wayne K.J."/>
            <person name="Tettelin H."/>
            <person name="Glass J.I."/>
            <person name="Rusch D."/>
            <person name="Podicherti R."/>
            <person name="Tsui H.-C.T."/>
            <person name="Winkler M.E."/>
        </authorList>
    </citation>
    <scope>NUCLEOTIDE SEQUENCE</scope>
</reference>
<dbReference type="AlphaFoldDB" id="A0A382GC88"/>
<dbReference type="GO" id="GO:0022904">
    <property type="term" value="P:respiratory electron transport chain"/>
    <property type="evidence" value="ECO:0007669"/>
    <property type="project" value="TreeGrafter"/>
</dbReference>
<dbReference type="PANTHER" id="PTHR43105:SF10">
    <property type="entry name" value="NADH-QUINONE OXIDOREDUCTASE SUBUNIT G"/>
    <property type="match status" value="1"/>
</dbReference>
<dbReference type="GO" id="GO:0046872">
    <property type="term" value="F:metal ion binding"/>
    <property type="evidence" value="ECO:0007669"/>
    <property type="project" value="UniProtKB-KW"/>
</dbReference>
<feature type="non-terminal residue" evidence="5">
    <location>
        <position position="1"/>
    </location>
</feature>
<keyword evidence="2" id="KW-0408">Iron</keyword>
<protein>
    <recommendedName>
        <fullName evidence="4">Molybdopterin oxidoreductase domain-containing protein</fullName>
    </recommendedName>
</protein>
<dbReference type="Pfam" id="PF00384">
    <property type="entry name" value="Molybdopterin"/>
    <property type="match status" value="1"/>
</dbReference>
<gene>
    <name evidence="5" type="ORF">METZ01_LOCUS225061</name>
</gene>
<dbReference type="GO" id="GO:0003954">
    <property type="term" value="F:NADH dehydrogenase activity"/>
    <property type="evidence" value="ECO:0007669"/>
    <property type="project" value="TreeGrafter"/>
</dbReference>
<dbReference type="GO" id="GO:0051536">
    <property type="term" value="F:iron-sulfur cluster binding"/>
    <property type="evidence" value="ECO:0007669"/>
    <property type="project" value="UniProtKB-KW"/>
</dbReference>
<evidence type="ECO:0000256" key="1">
    <source>
        <dbReference type="ARBA" id="ARBA00022723"/>
    </source>
</evidence>
<dbReference type="GO" id="GO:0016020">
    <property type="term" value="C:membrane"/>
    <property type="evidence" value="ECO:0007669"/>
    <property type="project" value="TreeGrafter"/>
</dbReference>
<dbReference type="Gene3D" id="3.40.50.740">
    <property type="match status" value="1"/>
</dbReference>
<organism evidence="5">
    <name type="scientific">marine metagenome</name>
    <dbReference type="NCBI Taxonomy" id="408172"/>
    <lineage>
        <taxon>unclassified sequences</taxon>
        <taxon>metagenomes</taxon>
        <taxon>ecological metagenomes</taxon>
    </lineage>
</organism>
<dbReference type="InterPro" id="IPR050123">
    <property type="entry name" value="Prok_molybdopt-oxidoreductase"/>
</dbReference>
<dbReference type="SUPFAM" id="SSF53706">
    <property type="entry name" value="Formate dehydrogenase/DMSO reductase, domains 1-3"/>
    <property type="match status" value="1"/>
</dbReference>
<keyword evidence="3" id="KW-0411">Iron-sulfur</keyword>
<evidence type="ECO:0000259" key="4">
    <source>
        <dbReference type="Pfam" id="PF00384"/>
    </source>
</evidence>
<dbReference type="EMBL" id="UINC01054464">
    <property type="protein sequence ID" value="SVB72207.1"/>
    <property type="molecule type" value="Genomic_DNA"/>
</dbReference>
<name>A0A382GC88_9ZZZZ</name>
<dbReference type="PANTHER" id="PTHR43105">
    <property type="entry name" value="RESPIRATORY NITRATE REDUCTASE"/>
    <property type="match status" value="1"/>
</dbReference>
<keyword evidence="1" id="KW-0479">Metal-binding</keyword>
<evidence type="ECO:0000256" key="2">
    <source>
        <dbReference type="ARBA" id="ARBA00023004"/>
    </source>
</evidence>
<accession>A0A382GC88</accession>
<feature type="domain" description="Molybdopterin oxidoreductase" evidence="4">
    <location>
        <begin position="3"/>
        <end position="371"/>
    </location>
</feature>
<feature type="non-terminal residue" evidence="5">
    <location>
        <position position="500"/>
    </location>
</feature>
<evidence type="ECO:0000313" key="5">
    <source>
        <dbReference type="EMBL" id="SVB72207.1"/>
    </source>
</evidence>
<dbReference type="Gene3D" id="3.40.228.10">
    <property type="entry name" value="Dimethylsulfoxide Reductase, domain 2"/>
    <property type="match status" value="1"/>
</dbReference>
<dbReference type="InterPro" id="IPR006656">
    <property type="entry name" value="Mopterin_OxRdtase"/>
</dbReference>
<evidence type="ECO:0000256" key="3">
    <source>
        <dbReference type="ARBA" id="ARBA00023014"/>
    </source>
</evidence>
<sequence>TNEDNYVAQKFSRLVTESNNIDVSTNAYPELVSPLQETLGFQAGTNSIWDLENAKGFVVLTSNLTEDQGVVSIPIKKAVKTGSKLVVIDPRETELTRYSDIWLRPKPGTEAILVCGIIRVILDESLDDHEFLSEQCKNLTEFKNDIWSYDLVKVSEVTSVSQAGIQQAARIIAKTSTCSYIYGLDSLTSKYPGEYVKSIINLALVTGNIGKSGSGLFPMFHGANQQGSRDIGCTPDLLPGYRKVSSESERKTLESIWGSKVPNEAGIGIQQLEDGLKEGNIKVLYLMDADSFISENDVDLIIRHRSKLELLIVHSSFSNKLTEIADLVIPSKLFAEKNGTYTNLERRIQLLRTIFGEDESLYEDWQWLSKIAFSMNVDGFSFNNSSDVFAEIASVTGVYSGIEHKQLAGNHVQWPWFVDKEEGTSILYEESTHKFKLSPINLKDNHLPDHVSLQSKDRPYLYAPGRILHDSSRKMTIEKFGKINKLKVDQVIEMNREDGQ</sequence>
<proteinExistence type="predicted"/>